<dbReference type="SUPFAM" id="SSF51161">
    <property type="entry name" value="Trimeric LpxA-like enzymes"/>
    <property type="match status" value="1"/>
</dbReference>
<evidence type="ECO:0000256" key="6">
    <source>
        <dbReference type="ARBA" id="ARBA00023315"/>
    </source>
</evidence>
<name>A0A2N3KC38_9PROT</name>
<dbReference type="GO" id="GO:0009245">
    <property type="term" value="P:lipid A biosynthetic process"/>
    <property type="evidence" value="ECO:0007669"/>
    <property type="project" value="UniProtKB-UniRule"/>
</dbReference>
<dbReference type="OrthoDB" id="9784739at2"/>
<evidence type="ECO:0000259" key="8">
    <source>
        <dbReference type="Pfam" id="PF04613"/>
    </source>
</evidence>
<dbReference type="InterPro" id="IPR007691">
    <property type="entry name" value="LpxD"/>
</dbReference>
<organism evidence="9 10">
    <name type="scientific">Thalassospira marina</name>
    <dbReference type="NCBI Taxonomy" id="2048283"/>
    <lineage>
        <taxon>Bacteria</taxon>
        <taxon>Pseudomonadati</taxon>
        <taxon>Pseudomonadota</taxon>
        <taxon>Alphaproteobacteria</taxon>
        <taxon>Rhodospirillales</taxon>
        <taxon>Thalassospiraceae</taxon>
        <taxon>Thalassospira</taxon>
    </lineage>
</organism>
<evidence type="ECO:0000256" key="2">
    <source>
        <dbReference type="ARBA" id="ARBA00022556"/>
    </source>
</evidence>
<protein>
    <recommendedName>
        <fullName evidence="7">UDP-3-O-acylglucosamine N-acyltransferase</fullName>
        <ecNumber evidence="7">2.3.1.191</ecNumber>
    </recommendedName>
</protein>
<dbReference type="EC" id="2.3.1.191" evidence="7"/>
<dbReference type="InterPro" id="IPR011004">
    <property type="entry name" value="Trimer_LpxA-like_sf"/>
</dbReference>
<keyword evidence="2 7" id="KW-0441">Lipid A biosynthesis</keyword>
<evidence type="ECO:0000256" key="1">
    <source>
        <dbReference type="ARBA" id="ARBA00022516"/>
    </source>
</evidence>
<dbReference type="Gene3D" id="3.40.1390.10">
    <property type="entry name" value="MurE/MurF, N-terminal domain"/>
    <property type="match status" value="1"/>
</dbReference>
<comment type="catalytic activity">
    <reaction evidence="7">
        <text>a UDP-3-O-[(3R)-3-hydroxyacyl]-alpha-D-glucosamine + a (3R)-hydroxyacyl-[ACP] = a UDP-2-N,3-O-bis[(3R)-3-hydroxyacyl]-alpha-D-glucosamine + holo-[ACP] + H(+)</text>
        <dbReference type="Rhea" id="RHEA:53836"/>
        <dbReference type="Rhea" id="RHEA-COMP:9685"/>
        <dbReference type="Rhea" id="RHEA-COMP:9945"/>
        <dbReference type="ChEBI" id="CHEBI:15378"/>
        <dbReference type="ChEBI" id="CHEBI:64479"/>
        <dbReference type="ChEBI" id="CHEBI:78827"/>
        <dbReference type="ChEBI" id="CHEBI:137740"/>
        <dbReference type="ChEBI" id="CHEBI:137748"/>
        <dbReference type="EC" id="2.3.1.191"/>
    </reaction>
</comment>
<dbReference type="PANTHER" id="PTHR43378:SF2">
    <property type="entry name" value="UDP-3-O-ACYLGLUCOSAMINE N-ACYLTRANSFERASE 1, MITOCHONDRIAL-RELATED"/>
    <property type="match status" value="1"/>
</dbReference>
<proteinExistence type="inferred from homology"/>
<evidence type="ECO:0000256" key="7">
    <source>
        <dbReference type="HAMAP-Rule" id="MF_00523"/>
    </source>
</evidence>
<gene>
    <name evidence="7 9" type="primary">lpxD</name>
    <name evidence="9" type="ORF">COO20_24785</name>
</gene>
<keyword evidence="1 7" id="KW-0444">Lipid biosynthesis</keyword>
<dbReference type="Proteomes" id="UP000233597">
    <property type="component" value="Unassembled WGS sequence"/>
</dbReference>
<dbReference type="GO" id="GO:0103118">
    <property type="term" value="F:UDP-3-O-[(3R)-3-hydroxyacyl]-glucosamine N-acyltransferase activity"/>
    <property type="evidence" value="ECO:0007669"/>
    <property type="project" value="UniProtKB-EC"/>
</dbReference>
<evidence type="ECO:0000256" key="5">
    <source>
        <dbReference type="ARBA" id="ARBA00023098"/>
    </source>
</evidence>
<dbReference type="PANTHER" id="PTHR43378">
    <property type="entry name" value="UDP-3-O-ACYLGLUCOSAMINE N-ACYLTRANSFERASE"/>
    <property type="match status" value="1"/>
</dbReference>
<dbReference type="Pfam" id="PF00132">
    <property type="entry name" value="Hexapep"/>
    <property type="match status" value="2"/>
</dbReference>
<comment type="function">
    <text evidence="7">Catalyzes the N-acylation of UDP-3-O-acylglucosamine using 3-hydroxyacyl-ACP as the acyl donor. Is involved in the biosynthesis of lipid A, a phosphorylated glycolipid that anchors the lipopolysaccharide to the outer membrane of the cell.</text>
</comment>
<dbReference type="PROSITE" id="PS00101">
    <property type="entry name" value="HEXAPEP_TRANSFERASES"/>
    <property type="match status" value="1"/>
</dbReference>
<dbReference type="RefSeq" id="WP_101271495.1">
    <property type="nucleotide sequence ID" value="NZ_NWTK01000024.1"/>
</dbReference>
<dbReference type="NCBIfam" id="TIGR01853">
    <property type="entry name" value="lipid_A_lpxD"/>
    <property type="match status" value="1"/>
</dbReference>
<feature type="active site" description="Proton acceptor" evidence="7">
    <location>
        <position position="251"/>
    </location>
</feature>
<dbReference type="InterPro" id="IPR018357">
    <property type="entry name" value="Hexapep_transf_CS"/>
</dbReference>
<evidence type="ECO:0000256" key="3">
    <source>
        <dbReference type="ARBA" id="ARBA00022679"/>
    </source>
</evidence>
<dbReference type="Gene3D" id="2.160.10.10">
    <property type="entry name" value="Hexapeptide repeat proteins"/>
    <property type="match status" value="1"/>
</dbReference>
<keyword evidence="4 7" id="KW-0677">Repeat</keyword>
<keyword evidence="5 7" id="KW-0443">Lipid metabolism</keyword>
<dbReference type="CDD" id="cd03352">
    <property type="entry name" value="LbH_LpxD"/>
    <property type="match status" value="1"/>
</dbReference>
<dbReference type="GO" id="GO:0016410">
    <property type="term" value="F:N-acyltransferase activity"/>
    <property type="evidence" value="ECO:0007669"/>
    <property type="project" value="InterPro"/>
</dbReference>
<dbReference type="GO" id="GO:0016020">
    <property type="term" value="C:membrane"/>
    <property type="evidence" value="ECO:0007669"/>
    <property type="project" value="GOC"/>
</dbReference>
<reference evidence="9 10" key="1">
    <citation type="submission" date="2017-09" db="EMBL/GenBank/DDBJ databases">
        <title>Biodiversity and function of Thalassospira species in the particle-attached aromatic-hydrocarbon-degrading consortia from the surface seawater of the South China Sea.</title>
        <authorList>
            <person name="Dong C."/>
            <person name="Liu R."/>
            <person name="Shao Z."/>
        </authorList>
    </citation>
    <scope>NUCLEOTIDE SEQUENCE [LARGE SCALE GENOMIC DNA]</scope>
    <source>
        <strain evidence="9 10">CSC1P2</strain>
    </source>
</reference>
<accession>A0A2N3KC38</accession>
<dbReference type="AlphaFoldDB" id="A0A2N3KC38"/>
<comment type="caution">
    <text evidence="9">The sequence shown here is derived from an EMBL/GenBank/DDBJ whole genome shotgun (WGS) entry which is preliminary data.</text>
</comment>
<evidence type="ECO:0000313" key="9">
    <source>
        <dbReference type="EMBL" id="PKR48076.1"/>
    </source>
</evidence>
<comment type="subunit">
    <text evidence="7">Homotrimer.</text>
</comment>
<dbReference type="NCBIfam" id="NF002060">
    <property type="entry name" value="PRK00892.1"/>
    <property type="match status" value="1"/>
</dbReference>
<dbReference type="UniPathway" id="UPA00973"/>
<feature type="domain" description="UDP-3-O-[3-hydroxymyristoyl] glucosamine N-acyltransferase non-repeat region" evidence="8">
    <location>
        <begin position="38"/>
        <end position="101"/>
    </location>
</feature>
<comment type="similarity">
    <text evidence="7">Belongs to the transferase hexapeptide repeat family. LpxD subfamily.</text>
</comment>
<dbReference type="InterPro" id="IPR020573">
    <property type="entry name" value="UDP_GlcNAc_AcTrfase_non-rep"/>
</dbReference>
<dbReference type="InterPro" id="IPR001451">
    <property type="entry name" value="Hexapep"/>
</dbReference>
<dbReference type="Pfam" id="PF04613">
    <property type="entry name" value="LpxD"/>
    <property type="match status" value="1"/>
</dbReference>
<evidence type="ECO:0000256" key="4">
    <source>
        <dbReference type="ARBA" id="ARBA00022737"/>
    </source>
</evidence>
<keyword evidence="3 7" id="KW-0808">Transferase</keyword>
<sequence>MADPRFFKRKGPFDAAEIAKISGATLVQTTGASRSFVDVAPLQVADETCLSFFDNRKYIDAFVASKAGACFARPEFADRAPEGMIVFTSDDPYRAYAKAATAFYPSEGANGEVSDGAHIHPSARLGNNVQVDPGAVIEENAEIGDGTRIAANAVIGRGVVIGAGCYIGPGAALTHTLVGNLCIIHSGARIGQDGFGFAMGPQGHLKVPQLGRVVIGNDVEIGANATIDRGAGPDTVIGNGCRIDNLVQIGHNVEMGMGCVIVAQVGISGSTKLGHFVVAGGQAGITGHLTLGDGAKIAAQAGVMKDMKPGDVVGGSPAVPMMEYHKQTVALSRLIRKKK</sequence>
<evidence type="ECO:0000313" key="10">
    <source>
        <dbReference type="Proteomes" id="UP000233597"/>
    </source>
</evidence>
<dbReference type="HAMAP" id="MF_00523">
    <property type="entry name" value="LpxD"/>
    <property type="match status" value="1"/>
</dbReference>
<dbReference type="EMBL" id="NWTK01000024">
    <property type="protein sequence ID" value="PKR48076.1"/>
    <property type="molecule type" value="Genomic_DNA"/>
</dbReference>
<comment type="pathway">
    <text evidence="7">Bacterial outer membrane biogenesis; LPS lipid A biosynthesis.</text>
</comment>
<keyword evidence="6 7" id="KW-0012">Acyltransferase</keyword>